<dbReference type="Pfam" id="PF18073">
    <property type="entry name" value="Zn_ribbon_LapB"/>
    <property type="match status" value="1"/>
</dbReference>
<dbReference type="InterPro" id="IPR051012">
    <property type="entry name" value="CellSynth/LPSAsmb/PSIAsmb"/>
</dbReference>
<proteinExistence type="inferred from homology"/>
<dbReference type="InterPro" id="IPR030865">
    <property type="entry name" value="LapB"/>
</dbReference>
<keyword evidence="4" id="KW-0997">Cell inner membrane</keyword>
<dbReference type="HAMAP" id="MF_00994">
    <property type="entry name" value="LPS_assembly_LapB"/>
    <property type="match status" value="1"/>
</dbReference>
<keyword evidence="4" id="KW-0408">Iron</keyword>
<evidence type="ECO:0000313" key="9">
    <source>
        <dbReference type="Proteomes" id="UP001324185"/>
    </source>
</evidence>
<comment type="function">
    <text evidence="4">Modulates cellular lipopolysaccharide (LPS) levels by regulating LpxC, which is involved in lipid A biosynthesis. May act by modulating the proteolytic activity of FtsH towards LpxC. May also coordinate assembly of proteins involved in LPS synthesis at the plasma membrane.</text>
</comment>
<evidence type="ECO:0000256" key="1">
    <source>
        <dbReference type="ARBA" id="ARBA00022723"/>
    </source>
</evidence>
<keyword evidence="9" id="KW-1185">Reference proteome</keyword>
<feature type="topological domain" description="Cytoplasmic" evidence="4">
    <location>
        <begin position="25"/>
        <end position="391"/>
    </location>
</feature>
<dbReference type="RefSeq" id="WP_018625565.1">
    <property type="nucleotide sequence ID" value="NZ_CP140158.1"/>
</dbReference>
<evidence type="ECO:0000256" key="3">
    <source>
        <dbReference type="ARBA" id="ARBA00022803"/>
    </source>
</evidence>
<dbReference type="Pfam" id="PF13174">
    <property type="entry name" value="TPR_6"/>
    <property type="match status" value="1"/>
</dbReference>
<reference evidence="8 9" key="1">
    <citation type="submission" date="2023-11" db="EMBL/GenBank/DDBJ databases">
        <title>MicrobeMod: A computational toolkit for identifying prokaryotic methylation and restriction-modification with nanopore sequencing.</title>
        <authorList>
            <person name="Crits-Christoph A."/>
            <person name="Kang S.C."/>
            <person name="Lee H."/>
            <person name="Ostrov N."/>
        </authorList>
    </citation>
    <scope>NUCLEOTIDE SEQUENCE [LARGE SCALE GENOMIC DNA]</scope>
    <source>
        <strain evidence="8 9">DSMZ 16071</strain>
    </source>
</reference>
<protein>
    <recommendedName>
        <fullName evidence="4">Lipopolysaccharide assembly protein B</fullName>
    </recommendedName>
</protein>
<keyword evidence="4 6" id="KW-0812">Transmembrane</keyword>
<keyword evidence="2 4" id="KW-0677">Repeat</keyword>
<evidence type="ECO:0000256" key="5">
    <source>
        <dbReference type="PROSITE-ProRule" id="PRU00339"/>
    </source>
</evidence>
<feature type="binding site" evidence="4">
    <location>
        <position position="359"/>
    </location>
    <ligand>
        <name>Fe cation</name>
        <dbReference type="ChEBI" id="CHEBI:24875"/>
    </ligand>
</feature>
<dbReference type="SMART" id="SM00028">
    <property type="entry name" value="TPR"/>
    <property type="match status" value="4"/>
</dbReference>
<keyword evidence="1 4" id="KW-0479">Metal-binding</keyword>
<feature type="binding site" evidence="4">
    <location>
        <position position="376"/>
    </location>
    <ligand>
        <name>Fe cation</name>
        <dbReference type="ChEBI" id="CHEBI:24875"/>
    </ligand>
</feature>
<sequence>MNDWFLYGVLALLPIAAYSGYRLGRKQRKEQKSSNGSLSSNYIKGLNYLLNEQADKAVDTFIDLLTVDTDTVETHLALGNLFRKRGEVDRAIRLHQNLIARPQLKTEDRNTALYQLGLDYNAVGMYDRAVSLFNELLSDPEHKSESLHQLLNIYQLTKDWDQAAKIAEQLQSSLGEEQSKPLAHFYCELADQKQIEGDIKAALANLKKALSINPDSVRASILQGDIYLQQSNFKQAIKAYQRILKQDIAFLPEALPKIAEAYNAQHDLKGYKQFLNESLQHDAGVSLLIELSKIIQKESGDKAAALLIGEYLQDKPSLKGLHRLISLHIEHAQESAKPSLQLLDGIVEKLLQRKPRYECQNCGFHTKAIYWQCPSCKEWSSVKPIKGIEGE</sequence>
<dbReference type="EMBL" id="CP140158">
    <property type="protein sequence ID" value="WQG84824.1"/>
    <property type="molecule type" value="Genomic_DNA"/>
</dbReference>
<keyword evidence="4 6" id="KW-0472">Membrane</keyword>
<dbReference type="Pfam" id="PF14559">
    <property type="entry name" value="TPR_19"/>
    <property type="match status" value="1"/>
</dbReference>
<dbReference type="PANTHER" id="PTHR45586:SF1">
    <property type="entry name" value="LIPOPOLYSACCHARIDE ASSEMBLY PROTEIN B"/>
    <property type="match status" value="1"/>
</dbReference>
<dbReference type="Proteomes" id="UP001324185">
    <property type="component" value="Chromosome"/>
</dbReference>
<feature type="binding site" evidence="4">
    <location>
        <position position="362"/>
    </location>
    <ligand>
        <name>Fe cation</name>
        <dbReference type="ChEBI" id="CHEBI:24875"/>
    </ligand>
</feature>
<feature type="binding site" evidence="4">
    <location>
        <position position="373"/>
    </location>
    <ligand>
        <name>Fe cation</name>
        <dbReference type="ChEBI" id="CHEBI:24875"/>
    </ligand>
</feature>
<dbReference type="Pfam" id="PF13176">
    <property type="entry name" value="TPR_7"/>
    <property type="match status" value="1"/>
</dbReference>
<dbReference type="InterPro" id="IPR011990">
    <property type="entry name" value="TPR-like_helical_dom_sf"/>
</dbReference>
<gene>
    <name evidence="4 8" type="primary">lapB</name>
    <name evidence="8" type="ORF">SR900_10165</name>
</gene>
<evidence type="ECO:0000256" key="4">
    <source>
        <dbReference type="HAMAP-Rule" id="MF_00994"/>
    </source>
</evidence>
<keyword evidence="4" id="KW-1003">Cell membrane</keyword>
<feature type="domain" description="LapB rubredoxin metal binding" evidence="7">
    <location>
        <begin position="357"/>
        <end position="384"/>
    </location>
</feature>
<evidence type="ECO:0000256" key="2">
    <source>
        <dbReference type="ARBA" id="ARBA00022737"/>
    </source>
</evidence>
<dbReference type="InterPro" id="IPR019734">
    <property type="entry name" value="TPR_rpt"/>
</dbReference>
<dbReference type="InterPro" id="IPR041166">
    <property type="entry name" value="Rubredoxin_2"/>
</dbReference>
<keyword evidence="3 4" id="KW-0802">TPR repeat</keyword>
<evidence type="ECO:0000259" key="7">
    <source>
        <dbReference type="Pfam" id="PF18073"/>
    </source>
</evidence>
<feature type="repeat" description="TPR" evidence="5">
    <location>
        <begin position="217"/>
        <end position="250"/>
    </location>
</feature>
<feature type="repeat" description="TPR" evidence="5">
    <location>
        <begin position="183"/>
        <end position="216"/>
    </location>
</feature>
<dbReference type="Gene3D" id="1.25.40.10">
    <property type="entry name" value="Tetratricopeptide repeat domain"/>
    <property type="match status" value="2"/>
</dbReference>
<keyword evidence="4 6" id="KW-1133">Transmembrane helix</keyword>
<evidence type="ECO:0000256" key="6">
    <source>
        <dbReference type="SAM" id="Phobius"/>
    </source>
</evidence>
<evidence type="ECO:0000313" key="8">
    <source>
        <dbReference type="EMBL" id="WQG84824.1"/>
    </source>
</evidence>
<organism evidence="8 9">
    <name type="scientific">Kangiella aquimarina</name>
    <dbReference type="NCBI Taxonomy" id="261965"/>
    <lineage>
        <taxon>Bacteria</taxon>
        <taxon>Pseudomonadati</taxon>
        <taxon>Pseudomonadota</taxon>
        <taxon>Gammaproteobacteria</taxon>
        <taxon>Kangiellales</taxon>
        <taxon>Kangiellaceae</taxon>
        <taxon>Kangiella</taxon>
    </lineage>
</organism>
<dbReference type="SUPFAM" id="SSF81901">
    <property type="entry name" value="HCP-like"/>
    <property type="match status" value="1"/>
</dbReference>
<feature type="repeat" description="TPR" evidence="5">
    <location>
        <begin position="110"/>
        <end position="143"/>
    </location>
</feature>
<comment type="subcellular location">
    <subcellularLocation>
        <location evidence="4">Cell inner membrane</location>
        <topology evidence="4">Single-pass membrane protein</topology>
        <orientation evidence="4">Cytoplasmic side</orientation>
    </subcellularLocation>
</comment>
<accession>A0ABZ0X370</accession>
<comment type="similarity">
    <text evidence="4">Belongs to the LapB family.</text>
</comment>
<name>A0ABZ0X370_9GAMM</name>
<feature type="transmembrane region" description="Helical" evidence="6">
    <location>
        <begin position="6"/>
        <end position="24"/>
    </location>
</feature>
<dbReference type="PROSITE" id="PS50005">
    <property type="entry name" value="TPR"/>
    <property type="match status" value="3"/>
</dbReference>
<dbReference type="NCBIfam" id="NF008757">
    <property type="entry name" value="PRK11788.1-5"/>
    <property type="match status" value="1"/>
</dbReference>
<dbReference type="PANTHER" id="PTHR45586">
    <property type="entry name" value="TPR REPEAT-CONTAINING PROTEIN PA4667"/>
    <property type="match status" value="1"/>
</dbReference>